<dbReference type="PANTHER" id="PTHR30588:SF0">
    <property type="entry name" value="BRANCHED-CHAIN AMINO ACID PERMEASE BRNQ"/>
    <property type="match status" value="1"/>
</dbReference>
<dbReference type="InterPro" id="IPR004685">
    <property type="entry name" value="Brnchd-chn_aa_trnsp_Livcs"/>
</dbReference>
<keyword evidence="6 9" id="KW-0029">Amino-acid transport</keyword>
<dbReference type="RefSeq" id="WP_181777887.1">
    <property type="nucleotide sequence ID" value="NZ_QTTY01000004.1"/>
</dbReference>
<dbReference type="AlphaFoldDB" id="A0A3D9VKX2"/>
<evidence type="ECO:0000256" key="9">
    <source>
        <dbReference type="RuleBase" id="RU362122"/>
    </source>
</evidence>
<evidence type="ECO:0000313" key="10">
    <source>
        <dbReference type="EMBL" id="REF39785.1"/>
    </source>
</evidence>
<organism evidence="10 11">
    <name type="scientific">Bacillus mycoides</name>
    <dbReference type="NCBI Taxonomy" id="1405"/>
    <lineage>
        <taxon>Bacteria</taxon>
        <taxon>Bacillati</taxon>
        <taxon>Bacillota</taxon>
        <taxon>Bacilli</taxon>
        <taxon>Bacillales</taxon>
        <taxon>Bacillaceae</taxon>
        <taxon>Bacillus</taxon>
        <taxon>Bacillus cereus group</taxon>
    </lineage>
</organism>
<dbReference type="Proteomes" id="UP000256530">
    <property type="component" value="Unassembled WGS sequence"/>
</dbReference>
<dbReference type="EMBL" id="QTTY01000004">
    <property type="protein sequence ID" value="REF39785.1"/>
    <property type="molecule type" value="Genomic_DNA"/>
</dbReference>
<evidence type="ECO:0000256" key="1">
    <source>
        <dbReference type="ARBA" id="ARBA00004651"/>
    </source>
</evidence>
<keyword evidence="4" id="KW-1003">Cell membrane</keyword>
<evidence type="ECO:0000256" key="6">
    <source>
        <dbReference type="ARBA" id="ARBA00022970"/>
    </source>
</evidence>
<evidence type="ECO:0000256" key="7">
    <source>
        <dbReference type="ARBA" id="ARBA00022989"/>
    </source>
</evidence>
<name>A0A3D9VKX2_BACMY</name>
<proteinExistence type="inferred from homology"/>
<feature type="transmembrane region" description="Helical" evidence="9">
    <location>
        <begin position="375"/>
        <end position="392"/>
    </location>
</feature>
<protein>
    <recommendedName>
        <fullName evidence="9">Branched-chain amino acid transport system carrier protein</fullName>
    </recommendedName>
</protein>
<dbReference type="GO" id="GO:0015190">
    <property type="term" value="F:L-leucine transmembrane transporter activity"/>
    <property type="evidence" value="ECO:0007669"/>
    <property type="project" value="TreeGrafter"/>
</dbReference>
<feature type="transmembrane region" description="Helical" evidence="9">
    <location>
        <begin position="228"/>
        <end position="250"/>
    </location>
</feature>
<feature type="transmembrane region" description="Helical" evidence="9">
    <location>
        <begin position="282"/>
        <end position="310"/>
    </location>
</feature>
<feature type="transmembrane region" description="Helical" evidence="9">
    <location>
        <begin position="348"/>
        <end position="368"/>
    </location>
</feature>
<evidence type="ECO:0000256" key="5">
    <source>
        <dbReference type="ARBA" id="ARBA00022692"/>
    </source>
</evidence>
<feature type="transmembrane region" description="Helical" evidence="9">
    <location>
        <begin position="120"/>
        <end position="141"/>
    </location>
</feature>
<comment type="similarity">
    <text evidence="2 9">Belongs to the branched chain amino acid transporter family.</text>
</comment>
<feature type="transmembrane region" description="Helical" evidence="9">
    <location>
        <begin position="412"/>
        <end position="436"/>
    </location>
</feature>
<dbReference type="GO" id="GO:0005304">
    <property type="term" value="F:L-valine transmembrane transporter activity"/>
    <property type="evidence" value="ECO:0007669"/>
    <property type="project" value="TreeGrafter"/>
</dbReference>
<dbReference type="GO" id="GO:0015820">
    <property type="term" value="P:L-leucine transport"/>
    <property type="evidence" value="ECO:0007669"/>
    <property type="project" value="TreeGrafter"/>
</dbReference>
<feature type="transmembrane region" description="Helical" evidence="9">
    <location>
        <begin position="322"/>
        <end position="342"/>
    </location>
</feature>
<keyword evidence="5 9" id="KW-0812">Transmembrane</keyword>
<feature type="transmembrane region" description="Helical" evidence="9">
    <location>
        <begin position="41"/>
        <end position="66"/>
    </location>
</feature>
<feature type="transmembrane region" description="Helical" evidence="9">
    <location>
        <begin position="7"/>
        <end position="29"/>
    </location>
</feature>
<reference evidence="10 11" key="1">
    <citation type="submission" date="2018-08" db="EMBL/GenBank/DDBJ databases">
        <title>Freshwater and sediment microbial communities from various areas in North America, analyzing microbe dynamics in response to fracking.</title>
        <authorList>
            <person name="Lamendella R."/>
        </authorList>
    </citation>
    <scope>NUCLEOTIDE SEQUENCE [LARGE SCALE GENOMIC DNA]</scope>
    <source>
        <strain evidence="10 11">DB-1</strain>
    </source>
</reference>
<dbReference type="GO" id="GO:0005886">
    <property type="term" value="C:plasma membrane"/>
    <property type="evidence" value="ECO:0007669"/>
    <property type="project" value="UniProtKB-SubCell"/>
</dbReference>
<accession>A0A3D9VKX2</accession>
<evidence type="ECO:0000313" key="11">
    <source>
        <dbReference type="Proteomes" id="UP000256530"/>
    </source>
</evidence>
<comment type="subcellular location">
    <subcellularLocation>
        <location evidence="1 9">Cell membrane</location>
        <topology evidence="1 9">Multi-pass membrane protein</topology>
    </subcellularLocation>
</comment>
<gene>
    <name evidence="10" type="ORF">DET55_10450</name>
</gene>
<evidence type="ECO:0000256" key="8">
    <source>
        <dbReference type="ARBA" id="ARBA00023136"/>
    </source>
</evidence>
<evidence type="ECO:0000256" key="2">
    <source>
        <dbReference type="ARBA" id="ARBA00008540"/>
    </source>
</evidence>
<evidence type="ECO:0000256" key="3">
    <source>
        <dbReference type="ARBA" id="ARBA00022448"/>
    </source>
</evidence>
<comment type="caution">
    <text evidence="10">The sequence shown here is derived from an EMBL/GenBank/DDBJ whole genome shotgun (WGS) entry which is preliminary data.</text>
</comment>
<keyword evidence="3 9" id="KW-0813">Transport</keyword>
<feature type="transmembrane region" description="Helical" evidence="9">
    <location>
        <begin position="78"/>
        <end position="100"/>
    </location>
</feature>
<feature type="transmembrane region" description="Helical" evidence="9">
    <location>
        <begin position="153"/>
        <end position="171"/>
    </location>
</feature>
<dbReference type="GO" id="GO:0015818">
    <property type="term" value="P:isoleucine transport"/>
    <property type="evidence" value="ECO:0007669"/>
    <property type="project" value="TreeGrafter"/>
</dbReference>
<dbReference type="PANTHER" id="PTHR30588">
    <property type="entry name" value="BRANCHED-CHAIN AMINO ACID TRANSPORT SYSTEM 2 CARRIER PROTEIN"/>
    <property type="match status" value="1"/>
</dbReference>
<feature type="transmembrane region" description="Helical" evidence="9">
    <location>
        <begin position="197"/>
        <end position="216"/>
    </location>
</feature>
<comment type="function">
    <text evidence="9">Component of the transport system for branched-chain amino acids.</text>
</comment>
<dbReference type="NCBIfam" id="TIGR00796">
    <property type="entry name" value="livcs"/>
    <property type="match status" value="1"/>
</dbReference>
<evidence type="ECO:0000256" key="4">
    <source>
        <dbReference type="ARBA" id="ARBA00022475"/>
    </source>
</evidence>
<keyword evidence="8 9" id="KW-0472">Membrane</keyword>
<dbReference type="GO" id="GO:0015188">
    <property type="term" value="F:L-isoleucine transmembrane transporter activity"/>
    <property type="evidence" value="ECO:0007669"/>
    <property type="project" value="TreeGrafter"/>
</dbReference>
<sequence>MTNKVSFSYILMLGFMLFALFFGAGNLIFPPMLGQMAGNNVWLANAGFLVTGVGLPLLAITAFVFSGKNDIQSLASRVHPLFGIVFTAVLYLAIGPFFAIPRSGNVSFEIGIKPFVSNGASPTILTIFTVVFFFVSFLLSLNPSRIIDIVGKFLTPIKLTFIGLLVVVSVVKPMGRLQSPSEGYNTSYVFFKGFQEGYLTLDALVAFVFGMIIVNAIKERGATTKKQLMTICAKATAIATILLVSIYTALSYMGASSVEKLGHLNNGAEVLAKVSNYYFGSYGAIVLGLLITVACLTTSVGVTISCATFFHGLFPKVSYRKIAIIISVFSTLVANIGLTQLITISVPVLMALYPMVISLIFLTFLHPLFKGNPTVYRVSLLFTFIISVFDGLNSAGLKFVMINEFFDQYLPFYGIGLGWLLPSIIGGLSGYIFSVLRKKNKLNSSEIQLNE</sequence>
<keyword evidence="7 9" id="KW-1133">Transmembrane helix</keyword>
<dbReference type="Pfam" id="PF05525">
    <property type="entry name" value="Branch_AA_trans"/>
    <property type="match status" value="1"/>
</dbReference>